<keyword evidence="9 11" id="KW-0030">Aminoacyl-tRNA synthetase</keyword>
<comment type="subunit">
    <text evidence="3 11">Monomer.</text>
</comment>
<dbReference type="GO" id="GO:0000049">
    <property type="term" value="F:tRNA binding"/>
    <property type="evidence" value="ECO:0007669"/>
    <property type="project" value="InterPro"/>
</dbReference>
<name>A0A0R1LC31_9LACO</name>
<comment type="function">
    <text evidence="11">Catalyzes the attachment of glutamate to tRNA(Glu) in a two-step reaction: glutamate is first activated by ATP to form Glu-AMP and then transferred to the acceptor end of tRNA(Glu).</text>
</comment>
<comment type="catalytic activity">
    <reaction evidence="10 11">
        <text>tRNA(Glu) + L-glutamate + ATP = L-glutamyl-tRNA(Glu) + AMP + diphosphate</text>
        <dbReference type="Rhea" id="RHEA:23540"/>
        <dbReference type="Rhea" id="RHEA-COMP:9663"/>
        <dbReference type="Rhea" id="RHEA-COMP:9680"/>
        <dbReference type="ChEBI" id="CHEBI:29985"/>
        <dbReference type="ChEBI" id="CHEBI:30616"/>
        <dbReference type="ChEBI" id="CHEBI:33019"/>
        <dbReference type="ChEBI" id="CHEBI:78442"/>
        <dbReference type="ChEBI" id="CHEBI:78520"/>
        <dbReference type="ChEBI" id="CHEBI:456215"/>
        <dbReference type="EC" id="6.1.1.17"/>
    </reaction>
</comment>
<evidence type="ECO:0000256" key="7">
    <source>
        <dbReference type="ARBA" id="ARBA00022840"/>
    </source>
</evidence>
<protein>
    <recommendedName>
        <fullName evidence="11">Glutamate--tRNA ligase</fullName>
        <ecNumber evidence="11">6.1.1.17</ecNumber>
    </recommendedName>
    <alternativeName>
        <fullName evidence="11">Glutamyl-tRNA synthetase</fullName>
        <shortName evidence="11">GluRS</shortName>
    </alternativeName>
</protein>
<feature type="short sequence motif" description="'HIGH' region" evidence="11">
    <location>
        <begin position="12"/>
        <end position="22"/>
    </location>
</feature>
<keyword evidence="5 11" id="KW-0436">Ligase</keyword>
<dbReference type="InterPro" id="IPR020751">
    <property type="entry name" value="aa-tRNA-synth_I_codon-bd_sub2"/>
</dbReference>
<evidence type="ECO:0000256" key="9">
    <source>
        <dbReference type="ARBA" id="ARBA00023146"/>
    </source>
</evidence>
<dbReference type="GO" id="GO:0005829">
    <property type="term" value="C:cytosol"/>
    <property type="evidence" value="ECO:0007669"/>
    <property type="project" value="TreeGrafter"/>
</dbReference>
<evidence type="ECO:0000256" key="6">
    <source>
        <dbReference type="ARBA" id="ARBA00022741"/>
    </source>
</evidence>
<evidence type="ECO:0000313" key="14">
    <source>
        <dbReference type="EMBL" id="KRK90090.1"/>
    </source>
</evidence>
<organism evidence="14 15">
    <name type="scientific">Lentilactobacillus sunkii DSM 19904</name>
    <dbReference type="NCBI Taxonomy" id="1423808"/>
    <lineage>
        <taxon>Bacteria</taxon>
        <taxon>Bacillati</taxon>
        <taxon>Bacillota</taxon>
        <taxon>Bacilli</taxon>
        <taxon>Lactobacillales</taxon>
        <taxon>Lactobacillaceae</taxon>
        <taxon>Lentilactobacillus</taxon>
    </lineage>
</organism>
<dbReference type="SUPFAM" id="SSF48163">
    <property type="entry name" value="An anticodon-binding domain of class I aminoacyl-tRNA synthetases"/>
    <property type="match status" value="1"/>
</dbReference>
<gene>
    <name evidence="11" type="primary">gltX</name>
    <name evidence="14" type="ORF">FD17_GL000331</name>
</gene>
<evidence type="ECO:0000256" key="8">
    <source>
        <dbReference type="ARBA" id="ARBA00022917"/>
    </source>
</evidence>
<dbReference type="FunFam" id="1.10.10.350:FF:000002">
    <property type="entry name" value="Glutamate--tRNA ligase"/>
    <property type="match status" value="1"/>
</dbReference>
<keyword evidence="15" id="KW-1185">Reference proteome</keyword>
<dbReference type="EMBL" id="AZEA01000001">
    <property type="protein sequence ID" value="KRK90090.1"/>
    <property type="molecule type" value="Genomic_DNA"/>
</dbReference>
<dbReference type="GO" id="GO:0008270">
    <property type="term" value="F:zinc ion binding"/>
    <property type="evidence" value="ECO:0007669"/>
    <property type="project" value="InterPro"/>
</dbReference>
<dbReference type="EC" id="6.1.1.17" evidence="11"/>
<dbReference type="GO" id="GO:0006424">
    <property type="term" value="P:glutamyl-tRNA aminoacylation"/>
    <property type="evidence" value="ECO:0007669"/>
    <property type="project" value="UniProtKB-UniRule"/>
</dbReference>
<keyword evidence="4 11" id="KW-0963">Cytoplasm</keyword>
<evidence type="ECO:0000256" key="10">
    <source>
        <dbReference type="ARBA" id="ARBA00048351"/>
    </source>
</evidence>
<feature type="domain" description="Aminoacyl-tRNA synthetase class I anticodon-binding" evidence="13">
    <location>
        <begin position="363"/>
        <end position="490"/>
    </location>
</feature>
<dbReference type="RefSeq" id="WP_057823079.1">
    <property type="nucleotide sequence ID" value="NZ_AZEA01000001.1"/>
</dbReference>
<comment type="similarity">
    <text evidence="2 11">Belongs to the class-I aminoacyl-tRNA synthetase family. Glutamate--tRNA ligase type 1 subfamily.</text>
</comment>
<dbReference type="PANTHER" id="PTHR43311:SF2">
    <property type="entry name" value="GLUTAMATE--TRNA LIGASE, MITOCHONDRIAL-RELATED"/>
    <property type="match status" value="1"/>
</dbReference>
<dbReference type="PROSITE" id="PS00178">
    <property type="entry name" value="AA_TRNA_LIGASE_I"/>
    <property type="match status" value="1"/>
</dbReference>
<dbReference type="Proteomes" id="UP000051581">
    <property type="component" value="Unassembled WGS sequence"/>
</dbReference>
<dbReference type="InterPro" id="IPR008925">
    <property type="entry name" value="aa_tRNA-synth_I_cd-bd_sf"/>
</dbReference>
<dbReference type="SUPFAM" id="SSF52374">
    <property type="entry name" value="Nucleotidylyl transferase"/>
    <property type="match status" value="1"/>
</dbReference>
<dbReference type="HAMAP" id="MF_00022">
    <property type="entry name" value="Glu_tRNA_synth_type1"/>
    <property type="match status" value="1"/>
</dbReference>
<feature type="binding site" evidence="11">
    <location>
        <position position="262"/>
    </location>
    <ligand>
        <name>ATP</name>
        <dbReference type="ChEBI" id="CHEBI:30616"/>
    </ligand>
</feature>
<dbReference type="InterPro" id="IPR033910">
    <property type="entry name" value="GluRS_core"/>
</dbReference>
<dbReference type="FunFam" id="3.40.50.620:FF:000007">
    <property type="entry name" value="Glutamate--tRNA ligase"/>
    <property type="match status" value="1"/>
</dbReference>
<dbReference type="Pfam" id="PF00749">
    <property type="entry name" value="tRNA-synt_1c"/>
    <property type="match status" value="1"/>
</dbReference>
<evidence type="ECO:0000256" key="4">
    <source>
        <dbReference type="ARBA" id="ARBA00022490"/>
    </source>
</evidence>
<dbReference type="InterPro" id="IPR020058">
    <property type="entry name" value="Glu/Gln-tRNA-synth_Ib_cat-dom"/>
</dbReference>
<dbReference type="OrthoDB" id="9807503at2"/>
<dbReference type="PANTHER" id="PTHR43311">
    <property type="entry name" value="GLUTAMATE--TRNA LIGASE"/>
    <property type="match status" value="1"/>
</dbReference>
<evidence type="ECO:0000313" key="15">
    <source>
        <dbReference type="Proteomes" id="UP000051581"/>
    </source>
</evidence>
<dbReference type="InterPro" id="IPR000924">
    <property type="entry name" value="Glu/Gln-tRNA-synth"/>
</dbReference>
<accession>A0A0R1LC31</accession>
<evidence type="ECO:0000259" key="13">
    <source>
        <dbReference type="Pfam" id="PF19269"/>
    </source>
</evidence>
<dbReference type="InterPro" id="IPR045462">
    <property type="entry name" value="aa-tRNA-synth_I_cd-bd"/>
</dbReference>
<evidence type="ECO:0000256" key="5">
    <source>
        <dbReference type="ARBA" id="ARBA00022598"/>
    </source>
</evidence>
<proteinExistence type="inferred from homology"/>
<feature type="domain" description="Glutamyl/glutaminyl-tRNA synthetase class Ib catalytic" evidence="12">
    <location>
        <begin position="6"/>
        <end position="330"/>
    </location>
</feature>
<comment type="caution">
    <text evidence="14">The sequence shown here is derived from an EMBL/GenBank/DDBJ whole genome shotgun (WGS) entry which is preliminary data.</text>
</comment>
<dbReference type="Gene3D" id="1.10.10.350">
    <property type="match status" value="1"/>
</dbReference>
<feature type="short sequence motif" description="'KMSKS' region" evidence="11">
    <location>
        <begin position="259"/>
        <end position="263"/>
    </location>
</feature>
<dbReference type="InterPro" id="IPR014729">
    <property type="entry name" value="Rossmann-like_a/b/a_fold"/>
</dbReference>
<evidence type="ECO:0000256" key="1">
    <source>
        <dbReference type="ARBA" id="ARBA00004496"/>
    </source>
</evidence>
<dbReference type="PRINTS" id="PR00987">
    <property type="entry name" value="TRNASYNTHGLU"/>
</dbReference>
<sequence length="497" mass="57043">MANNAIRVRYAPSPTGHLHIGNARTAIFNYLFARHNKGKFIIRIEDTDTKRNVADGEKSQLDNLKWLGLDWDEGPDVGGDYGPYRQSERKDIYTPLIQQLIDEGKAYESYRTEEQLTADRDAQKARGEMPHYEYEYAGMNDDEKAQAIADAKAKGLKPVIRFRVPKNHEYAWDDIVKGNVSFNSDTIGGDFVIRKRDGMPTYNFAVVCDDHLMKISHVFRGDDHVANTPKQLMIYEAFGWQAPKFGHMSLIISADTGKKLSKRDESVLQFIEQYRKLGYLPDAMFNFILLLGWSPVGEDEIFNKREFIKMYDETRLSKSPAKFDSKKLEWINNQYVKEADNSTIMDLALRQLIAGGNIPANPDNKTIEWARQLIMLYKREMSYMAQINDMASVFFEEPDQIDGDALAEISNDTAPVVLKEFLDRIQKLDIFDSVEIFKTIKAIQKDTKIKGRQLWMPIRIAVTHEMHGPELPESVELVGKEKAVEHIKETLAQIDKD</sequence>
<reference evidence="14 15" key="1">
    <citation type="journal article" date="2015" name="Genome Announc.">
        <title>Expanding the biotechnology potential of lactobacilli through comparative genomics of 213 strains and associated genera.</title>
        <authorList>
            <person name="Sun Z."/>
            <person name="Harris H.M."/>
            <person name="McCann A."/>
            <person name="Guo C."/>
            <person name="Argimon S."/>
            <person name="Zhang W."/>
            <person name="Yang X."/>
            <person name="Jeffery I.B."/>
            <person name="Cooney J.C."/>
            <person name="Kagawa T.F."/>
            <person name="Liu W."/>
            <person name="Song Y."/>
            <person name="Salvetti E."/>
            <person name="Wrobel A."/>
            <person name="Rasinkangas P."/>
            <person name="Parkhill J."/>
            <person name="Rea M.C."/>
            <person name="O'Sullivan O."/>
            <person name="Ritari J."/>
            <person name="Douillard F.P."/>
            <person name="Paul Ross R."/>
            <person name="Yang R."/>
            <person name="Briner A.E."/>
            <person name="Felis G.E."/>
            <person name="de Vos W.M."/>
            <person name="Barrangou R."/>
            <person name="Klaenhammer T.R."/>
            <person name="Caufield P.W."/>
            <person name="Cui Y."/>
            <person name="Zhang H."/>
            <person name="O'Toole P.W."/>
        </authorList>
    </citation>
    <scope>NUCLEOTIDE SEQUENCE [LARGE SCALE GENOMIC DNA]</scope>
    <source>
        <strain evidence="14 15">DSM 19904</strain>
    </source>
</reference>
<dbReference type="InterPro" id="IPR049940">
    <property type="entry name" value="GluQ/Sye"/>
</dbReference>
<dbReference type="GO" id="GO:0005524">
    <property type="term" value="F:ATP binding"/>
    <property type="evidence" value="ECO:0007669"/>
    <property type="project" value="UniProtKB-UniRule"/>
</dbReference>
<dbReference type="PATRIC" id="fig|1423808.3.peg.331"/>
<dbReference type="InterPro" id="IPR001412">
    <property type="entry name" value="aa-tRNA-synth_I_CS"/>
</dbReference>
<evidence type="ECO:0000256" key="11">
    <source>
        <dbReference type="HAMAP-Rule" id="MF_00022"/>
    </source>
</evidence>
<comment type="subcellular location">
    <subcellularLocation>
        <location evidence="1 11">Cytoplasm</location>
    </subcellularLocation>
</comment>
<keyword evidence="8 11" id="KW-0648">Protein biosynthesis</keyword>
<dbReference type="NCBIfam" id="TIGR00464">
    <property type="entry name" value="gltX_bact"/>
    <property type="match status" value="1"/>
</dbReference>
<dbReference type="InterPro" id="IPR004527">
    <property type="entry name" value="Glu-tRNA-ligase_bac/mito"/>
</dbReference>
<evidence type="ECO:0000259" key="12">
    <source>
        <dbReference type="Pfam" id="PF00749"/>
    </source>
</evidence>
<dbReference type="GO" id="GO:0004818">
    <property type="term" value="F:glutamate-tRNA ligase activity"/>
    <property type="evidence" value="ECO:0007669"/>
    <property type="project" value="UniProtKB-UniRule"/>
</dbReference>
<dbReference type="Pfam" id="PF19269">
    <property type="entry name" value="Anticodon_2"/>
    <property type="match status" value="1"/>
</dbReference>
<dbReference type="CDD" id="cd00808">
    <property type="entry name" value="GluRS_core"/>
    <property type="match status" value="1"/>
</dbReference>
<keyword evidence="7 11" id="KW-0067">ATP-binding</keyword>
<evidence type="ECO:0000256" key="3">
    <source>
        <dbReference type="ARBA" id="ARBA00011245"/>
    </source>
</evidence>
<dbReference type="Gene3D" id="3.40.50.620">
    <property type="entry name" value="HUPs"/>
    <property type="match status" value="1"/>
</dbReference>
<keyword evidence="6 11" id="KW-0547">Nucleotide-binding</keyword>
<comment type="caution">
    <text evidence="11">Lacks conserved residue(s) required for the propagation of feature annotation.</text>
</comment>
<evidence type="ECO:0000256" key="2">
    <source>
        <dbReference type="ARBA" id="ARBA00007894"/>
    </source>
</evidence>
<dbReference type="AlphaFoldDB" id="A0A0R1LC31"/>